<proteinExistence type="predicted"/>
<dbReference type="Proteomes" id="UP000242287">
    <property type="component" value="Unassembled WGS sequence"/>
</dbReference>
<organism evidence="2 3">
    <name type="scientific">Amanita thiersii Skay4041</name>
    <dbReference type="NCBI Taxonomy" id="703135"/>
    <lineage>
        <taxon>Eukaryota</taxon>
        <taxon>Fungi</taxon>
        <taxon>Dikarya</taxon>
        <taxon>Basidiomycota</taxon>
        <taxon>Agaricomycotina</taxon>
        <taxon>Agaricomycetes</taxon>
        <taxon>Agaricomycetidae</taxon>
        <taxon>Agaricales</taxon>
        <taxon>Pluteineae</taxon>
        <taxon>Amanitaceae</taxon>
        <taxon>Amanita</taxon>
    </lineage>
</organism>
<name>A0A2A9NYV5_9AGAR</name>
<feature type="transmembrane region" description="Helical" evidence="1">
    <location>
        <begin position="6"/>
        <end position="30"/>
    </location>
</feature>
<evidence type="ECO:0000256" key="1">
    <source>
        <dbReference type="SAM" id="Phobius"/>
    </source>
</evidence>
<keyword evidence="3" id="KW-1185">Reference proteome</keyword>
<sequence>MLWTNHFSTILLFGTMVMMTCGAMPVDLFATTRRDQGIQKHKITARAVPTTTCPPMEGPLAKKVLPMSGSKCEQEGGTGAIWFQLSDICYRSEVASIYFGHIVGNCYRVVGEWKIGHEDIIEHLF</sequence>
<keyword evidence="1" id="KW-1133">Transmembrane helix</keyword>
<keyword evidence="1" id="KW-0812">Transmembrane</keyword>
<accession>A0A2A9NYV5</accession>
<keyword evidence="1" id="KW-0472">Membrane</keyword>
<gene>
    <name evidence="2" type="ORF">AMATHDRAFT_54115</name>
</gene>
<evidence type="ECO:0000313" key="2">
    <source>
        <dbReference type="EMBL" id="PFH53697.1"/>
    </source>
</evidence>
<feature type="non-terminal residue" evidence="2">
    <location>
        <position position="125"/>
    </location>
</feature>
<reference evidence="2 3" key="1">
    <citation type="submission" date="2014-02" db="EMBL/GenBank/DDBJ databases">
        <title>Transposable element dynamics among asymbiotic and ectomycorrhizal Amanita fungi.</title>
        <authorList>
            <consortium name="DOE Joint Genome Institute"/>
            <person name="Hess J."/>
            <person name="Skrede I."/>
            <person name="Wolfe B."/>
            <person name="LaButti K."/>
            <person name="Ohm R.A."/>
            <person name="Grigoriev I.V."/>
            <person name="Pringle A."/>
        </authorList>
    </citation>
    <scope>NUCLEOTIDE SEQUENCE [LARGE SCALE GENOMIC DNA]</scope>
    <source>
        <strain evidence="2 3">SKay4041</strain>
    </source>
</reference>
<dbReference type="EMBL" id="KZ301972">
    <property type="protein sequence ID" value="PFH53697.1"/>
    <property type="molecule type" value="Genomic_DNA"/>
</dbReference>
<protein>
    <submittedName>
        <fullName evidence="2">Uncharacterized protein</fullName>
    </submittedName>
</protein>
<evidence type="ECO:0000313" key="3">
    <source>
        <dbReference type="Proteomes" id="UP000242287"/>
    </source>
</evidence>
<dbReference type="AlphaFoldDB" id="A0A2A9NYV5"/>